<evidence type="ECO:0000256" key="1">
    <source>
        <dbReference type="SAM" id="Phobius"/>
    </source>
</evidence>
<proteinExistence type="predicted"/>
<organism evidence="2">
    <name type="scientific">Arundo donax</name>
    <name type="common">Giant reed</name>
    <name type="synonym">Donax arundinaceus</name>
    <dbReference type="NCBI Taxonomy" id="35708"/>
    <lineage>
        <taxon>Eukaryota</taxon>
        <taxon>Viridiplantae</taxon>
        <taxon>Streptophyta</taxon>
        <taxon>Embryophyta</taxon>
        <taxon>Tracheophyta</taxon>
        <taxon>Spermatophyta</taxon>
        <taxon>Magnoliopsida</taxon>
        <taxon>Liliopsida</taxon>
        <taxon>Poales</taxon>
        <taxon>Poaceae</taxon>
        <taxon>PACMAD clade</taxon>
        <taxon>Arundinoideae</taxon>
        <taxon>Arundineae</taxon>
        <taxon>Arundo</taxon>
    </lineage>
</organism>
<evidence type="ECO:0000313" key="2">
    <source>
        <dbReference type="EMBL" id="JAE37214.1"/>
    </source>
</evidence>
<accession>A0A0A9HN00</accession>
<keyword evidence="1" id="KW-1133">Transmembrane helix</keyword>
<name>A0A0A9HN00_ARUDO</name>
<dbReference type="AlphaFoldDB" id="A0A0A9HN00"/>
<keyword evidence="1" id="KW-0472">Membrane</keyword>
<dbReference type="EMBL" id="GBRH01160682">
    <property type="protein sequence ID" value="JAE37214.1"/>
    <property type="molecule type" value="Transcribed_RNA"/>
</dbReference>
<keyword evidence="1" id="KW-0812">Transmembrane</keyword>
<reference evidence="2" key="2">
    <citation type="journal article" date="2015" name="Data Brief">
        <title>Shoot transcriptome of the giant reed, Arundo donax.</title>
        <authorList>
            <person name="Barrero R.A."/>
            <person name="Guerrero F.D."/>
            <person name="Moolhuijzen P."/>
            <person name="Goolsby J.A."/>
            <person name="Tidwell J."/>
            <person name="Bellgard S.E."/>
            <person name="Bellgard M.I."/>
        </authorList>
    </citation>
    <scope>NUCLEOTIDE SEQUENCE</scope>
    <source>
        <tissue evidence="2">Shoot tissue taken approximately 20 cm above the soil surface</tissue>
    </source>
</reference>
<feature type="transmembrane region" description="Helical" evidence="1">
    <location>
        <begin position="22"/>
        <end position="46"/>
    </location>
</feature>
<reference evidence="2" key="1">
    <citation type="submission" date="2014-09" db="EMBL/GenBank/DDBJ databases">
        <authorList>
            <person name="Magalhaes I.L.F."/>
            <person name="Oliveira U."/>
            <person name="Santos F.R."/>
            <person name="Vidigal T.H.D.A."/>
            <person name="Brescovit A.D."/>
            <person name="Santos A.J."/>
        </authorList>
    </citation>
    <scope>NUCLEOTIDE SEQUENCE</scope>
    <source>
        <tissue evidence="2">Shoot tissue taken approximately 20 cm above the soil surface</tissue>
    </source>
</reference>
<protein>
    <submittedName>
        <fullName evidence="2">Uncharacterized protein</fullName>
    </submittedName>
</protein>
<sequence>MSSVFDHGIASFAELRCRNGQIFYILGTIVFTFFIYLSISCCILTFQVANF</sequence>